<name>A0ACC0EM87_9BASI</name>
<protein>
    <submittedName>
        <fullName evidence="1">Uncharacterized protein</fullName>
    </submittedName>
</protein>
<organism evidence="1 2">
    <name type="scientific">Puccinia striiformis f. sp. tritici</name>
    <dbReference type="NCBI Taxonomy" id="168172"/>
    <lineage>
        <taxon>Eukaryota</taxon>
        <taxon>Fungi</taxon>
        <taxon>Dikarya</taxon>
        <taxon>Basidiomycota</taxon>
        <taxon>Pucciniomycotina</taxon>
        <taxon>Pucciniomycetes</taxon>
        <taxon>Pucciniales</taxon>
        <taxon>Pucciniaceae</taxon>
        <taxon>Puccinia</taxon>
    </lineage>
</organism>
<reference evidence="1 2" key="3">
    <citation type="journal article" date="2022" name="Microbiol. Spectr.">
        <title>Folding features and dynamics of 3D genome architecture in plant fungal pathogens.</title>
        <authorList>
            <person name="Xia C."/>
        </authorList>
    </citation>
    <scope>NUCLEOTIDE SEQUENCE [LARGE SCALE GENOMIC DNA]</scope>
    <source>
        <strain evidence="1 2">93-210</strain>
    </source>
</reference>
<gene>
    <name evidence="1" type="ORF">MJO28_003660</name>
</gene>
<evidence type="ECO:0000313" key="1">
    <source>
        <dbReference type="EMBL" id="KAI7956565.1"/>
    </source>
</evidence>
<evidence type="ECO:0000313" key="2">
    <source>
        <dbReference type="Proteomes" id="UP001060170"/>
    </source>
</evidence>
<proteinExistence type="predicted"/>
<sequence length="63" mass="7021">MKITHLGKLAMSVCRDPIGQNHDDSKRFQPQGNVTPHLLTLIDLATRVVYTPIRIPCTGILEP</sequence>
<keyword evidence="2" id="KW-1185">Reference proteome</keyword>
<reference evidence="2" key="1">
    <citation type="journal article" date="2018" name="BMC Genomics">
        <title>Genomic insights into host adaptation between the wheat stripe rust pathogen (Puccinia striiformis f. sp. tritici) and the barley stripe rust pathogen (Puccinia striiformis f. sp. hordei).</title>
        <authorList>
            <person name="Xia C."/>
            <person name="Wang M."/>
            <person name="Yin C."/>
            <person name="Cornejo O.E."/>
            <person name="Hulbert S.H."/>
            <person name="Chen X."/>
        </authorList>
    </citation>
    <scope>NUCLEOTIDE SEQUENCE [LARGE SCALE GENOMIC DNA]</scope>
    <source>
        <strain evidence="2">93-210</strain>
    </source>
</reference>
<comment type="caution">
    <text evidence="1">The sequence shown here is derived from an EMBL/GenBank/DDBJ whole genome shotgun (WGS) entry which is preliminary data.</text>
</comment>
<accession>A0ACC0EM87</accession>
<dbReference type="EMBL" id="CM045868">
    <property type="protein sequence ID" value="KAI7956565.1"/>
    <property type="molecule type" value="Genomic_DNA"/>
</dbReference>
<reference evidence="2" key="2">
    <citation type="journal article" date="2018" name="Mol. Plant Microbe Interact.">
        <title>Genome sequence resources for the wheat stripe rust pathogen (Puccinia striiformis f. sp. tritici) and the barley stripe rust pathogen (Puccinia striiformis f. sp. hordei).</title>
        <authorList>
            <person name="Xia C."/>
            <person name="Wang M."/>
            <person name="Yin C."/>
            <person name="Cornejo O.E."/>
            <person name="Hulbert S.H."/>
            <person name="Chen X."/>
        </authorList>
    </citation>
    <scope>NUCLEOTIDE SEQUENCE [LARGE SCALE GENOMIC DNA]</scope>
    <source>
        <strain evidence="2">93-210</strain>
    </source>
</reference>
<dbReference type="Proteomes" id="UP001060170">
    <property type="component" value="Chromosome 4"/>
</dbReference>